<dbReference type="EMBL" id="JAPFFF010000001">
    <property type="protein sequence ID" value="KAK8899255.1"/>
    <property type="molecule type" value="Genomic_DNA"/>
</dbReference>
<dbReference type="Gene3D" id="1.10.510.10">
    <property type="entry name" value="Transferase(Phosphotransferase) domain 1"/>
    <property type="match status" value="1"/>
</dbReference>
<dbReference type="InterPro" id="IPR011009">
    <property type="entry name" value="Kinase-like_dom_sf"/>
</dbReference>
<dbReference type="InterPro" id="IPR000719">
    <property type="entry name" value="Prot_kinase_dom"/>
</dbReference>
<evidence type="ECO:0000256" key="2">
    <source>
        <dbReference type="ARBA" id="ARBA00022679"/>
    </source>
</evidence>
<dbReference type="Pfam" id="PF00069">
    <property type="entry name" value="Pkinase"/>
    <property type="match status" value="1"/>
</dbReference>
<proteinExistence type="predicted"/>
<evidence type="ECO:0000256" key="3">
    <source>
        <dbReference type="ARBA" id="ARBA00022741"/>
    </source>
</evidence>
<evidence type="ECO:0000256" key="6">
    <source>
        <dbReference type="PROSITE-ProRule" id="PRU10141"/>
    </source>
</evidence>
<dbReference type="PANTHER" id="PTHR24058:SF17">
    <property type="entry name" value="HOMEODOMAIN INTERACTING PROTEIN KINASE, ISOFORM D"/>
    <property type="match status" value="1"/>
</dbReference>
<dbReference type="PANTHER" id="PTHR24058">
    <property type="entry name" value="DUAL SPECIFICITY PROTEIN KINASE"/>
    <property type="match status" value="1"/>
</dbReference>
<dbReference type="SMART" id="SM00220">
    <property type="entry name" value="S_TKc"/>
    <property type="match status" value="1"/>
</dbReference>
<keyword evidence="2" id="KW-0808">Transferase</keyword>
<keyword evidence="1" id="KW-0723">Serine/threonine-protein kinase</keyword>
<feature type="binding site" evidence="6">
    <location>
        <position position="94"/>
    </location>
    <ligand>
        <name>ATP</name>
        <dbReference type="ChEBI" id="CHEBI:30616"/>
    </ligand>
</feature>
<keyword evidence="3 6" id="KW-0547">Nucleotide-binding</keyword>
<sequence>MSFDTPAFSCSRSFDKEHHAAEPLTNPSEPVGNDGLDNVNGDLICYKNYIIFDNEGHRFQVKKWLGSGQFGQVYECVFLNPPSNWRKTQKFAVKISKSTTDAHNMFQYESQALQYLKEYVSYSDQTKMSVFEFSFIYCNHYCIIIELLGNSLFDDLKINKFKGFSLHYVQSMLKSVLQVLYSISTLGLMHCDVKPENILRSANNDEFKLIDFGSCLFVAGNEIKYVQSRFYRAPEVVLGLAYDSKVDIWSLGCVAVEIFLGLPLFPASSERHLISLINEAVGPIPIYIAKQSPRYRDFFDEKGNVKSPETLCRESGEDFVHTFNPYFVEKKLIDIVRSYEPTNQDDIRYREEFIDLLQKMITVSPIDRISADEALNHPFMHIRLPS</sequence>
<evidence type="ECO:0000256" key="4">
    <source>
        <dbReference type="ARBA" id="ARBA00022777"/>
    </source>
</evidence>
<dbReference type="PROSITE" id="PS50011">
    <property type="entry name" value="PROTEIN_KINASE_DOM"/>
    <property type="match status" value="1"/>
</dbReference>
<comment type="caution">
    <text evidence="8">The sequence shown here is derived from an EMBL/GenBank/DDBJ whole genome shotgun (WGS) entry which is preliminary data.</text>
</comment>
<dbReference type="PROSITE" id="PS00107">
    <property type="entry name" value="PROTEIN_KINASE_ATP"/>
    <property type="match status" value="1"/>
</dbReference>
<dbReference type="Proteomes" id="UP001470230">
    <property type="component" value="Unassembled WGS sequence"/>
</dbReference>
<keyword evidence="9" id="KW-1185">Reference proteome</keyword>
<evidence type="ECO:0000313" key="8">
    <source>
        <dbReference type="EMBL" id="KAK8899255.1"/>
    </source>
</evidence>
<evidence type="ECO:0000313" key="9">
    <source>
        <dbReference type="Proteomes" id="UP001470230"/>
    </source>
</evidence>
<dbReference type="InterPro" id="IPR017441">
    <property type="entry name" value="Protein_kinase_ATP_BS"/>
</dbReference>
<evidence type="ECO:0000256" key="5">
    <source>
        <dbReference type="ARBA" id="ARBA00022840"/>
    </source>
</evidence>
<dbReference type="SUPFAM" id="SSF56112">
    <property type="entry name" value="Protein kinase-like (PK-like)"/>
    <property type="match status" value="1"/>
</dbReference>
<feature type="domain" description="Protein kinase" evidence="7">
    <location>
        <begin position="59"/>
        <end position="380"/>
    </location>
</feature>
<gene>
    <name evidence="8" type="ORF">M9Y10_001566</name>
</gene>
<keyword evidence="5 6" id="KW-0067">ATP-binding</keyword>
<keyword evidence="4" id="KW-0418">Kinase</keyword>
<dbReference type="Gene3D" id="3.30.200.20">
    <property type="entry name" value="Phosphorylase Kinase, domain 1"/>
    <property type="match status" value="1"/>
</dbReference>
<organism evidence="8 9">
    <name type="scientific">Tritrichomonas musculus</name>
    <dbReference type="NCBI Taxonomy" id="1915356"/>
    <lineage>
        <taxon>Eukaryota</taxon>
        <taxon>Metamonada</taxon>
        <taxon>Parabasalia</taxon>
        <taxon>Tritrichomonadida</taxon>
        <taxon>Tritrichomonadidae</taxon>
        <taxon>Tritrichomonas</taxon>
    </lineage>
</organism>
<name>A0ABR2LAE7_9EUKA</name>
<evidence type="ECO:0000256" key="1">
    <source>
        <dbReference type="ARBA" id="ARBA00022527"/>
    </source>
</evidence>
<evidence type="ECO:0000259" key="7">
    <source>
        <dbReference type="PROSITE" id="PS50011"/>
    </source>
</evidence>
<dbReference type="InterPro" id="IPR050494">
    <property type="entry name" value="Ser_Thr_dual-spec_kinase"/>
</dbReference>
<accession>A0ABR2LAE7</accession>
<protein>
    <recommendedName>
        <fullName evidence="7">Protein kinase domain-containing protein</fullName>
    </recommendedName>
</protein>
<reference evidence="8 9" key="1">
    <citation type="submission" date="2024-04" db="EMBL/GenBank/DDBJ databases">
        <title>Tritrichomonas musculus Genome.</title>
        <authorList>
            <person name="Alves-Ferreira E."/>
            <person name="Grigg M."/>
            <person name="Lorenzi H."/>
            <person name="Galac M."/>
        </authorList>
    </citation>
    <scope>NUCLEOTIDE SEQUENCE [LARGE SCALE GENOMIC DNA]</scope>
    <source>
        <strain evidence="8 9">EAF2021</strain>
    </source>
</reference>